<evidence type="ECO:0000313" key="3">
    <source>
        <dbReference type="Proteomes" id="UP000504639"/>
    </source>
</evidence>
<feature type="coiled-coil region" evidence="1">
    <location>
        <begin position="281"/>
        <end position="312"/>
    </location>
</feature>
<proteinExistence type="predicted"/>
<accession>A0A6J3EKC5</accession>
<name>A0A6J3EKC5_AYTFU</name>
<dbReference type="KEGG" id="aful:116500708"/>
<evidence type="ECO:0000256" key="2">
    <source>
        <dbReference type="SAM" id="MobiDB-lite"/>
    </source>
</evidence>
<dbReference type="InParanoid" id="A0A6J3EKC5"/>
<keyword evidence="3" id="KW-1185">Reference proteome</keyword>
<protein>
    <submittedName>
        <fullName evidence="4">Uncharacterized protein LOC116500708</fullName>
    </submittedName>
</protein>
<feature type="region of interest" description="Disordered" evidence="2">
    <location>
        <begin position="84"/>
        <end position="105"/>
    </location>
</feature>
<dbReference type="AlphaFoldDB" id="A0A6J3EKC5"/>
<dbReference type="Proteomes" id="UP000504639">
    <property type="component" value="Chromosome Z"/>
</dbReference>
<keyword evidence="1" id="KW-0175">Coiled coil</keyword>
<evidence type="ECO:0000256" key="1">
    <source>
        <dbReference type="SAM" id="Coils"/>
    </source>
</evidence>
<evidence type="ECO:0000313" key="4">
    <source>
        <dbReference type="RefSeq" id="XP_032061788.1"/>
    </source>
</evidence>
<dbReference type="GeneID" id="116500708"/>
<dbReference type="RefSeq" id="XP_032061788.1">
    <property type="nucleotide sequence ID" value="XM_032205897.1"/>
</dbReference>
<organism evidence="3 4">
    <name type="scientific">Aythya fuligula</name>
    <name type="common">Tufted duck</name>
    <name type="synonym">Anas fuligula</name>
    <dbReference type="NCBI Taxonomy" id="219594"/>
    <lineage>
        <taxon>Eukaryota</taxon>
        <taxon>Metazoa</taxon>
        <taxon>Chordata</taxon>
        <taxon>Craniata</taxon>
        <taxon>Vertebrata</taxon>
        <taxon>Euteleostomi</taxon>
        <taxon>Archelosauria</taxon>
        <taxon>Archosauria</taxon>
        <taxon>Dinosauria</taxon>
        <taxon>Saurischia</taxon>
        <taxon>Theropoda</taxon>
        <taxon>Coelurosauria</taxon>
        <taxon>Aves</taxon>
        <taxon>Neognathae</taxon>
        <taxon>Galloanserae</taxon>
        <taxon>Anseriformes</taxon>
        <taxon>Anatidae</taxon>
        <taxon>Aythyinae</taxon>
        <taxon>Aythya</taxon>
    </lineage>
</organism>
<reference evidence="4" key="1">
    <citation type="submission" date="2025-08" db="UniProtKB">
        <authorList>
            <consortium name="RefSeq"/>
        </authorList>
    </citation>
    <scope>IDENTIFICATION</scope>
    <source>
        <tissue evidence="4">Lung</tissue>
    </source>
</reference>
<gene>
    <name evidence="4" type="primary">LOC116500708</name>
</gene>
<sequence length="591" mass="69540">MHMVWEADRKYQMLTLSSVETLALRNRLITMDEDQHSYSEESIPLSLLSWFWKKKRNFASPAAKSQSRTDAWLRTVTPSCSCVPEDQVRSEPHPKPQSTIHSSVPLPGSVMDFSGEIQEHPSCVIKSVMLEETPEQDEEGKFWLHKVGMSINKWSLLNSLIGWSENRPLEKDHRNTSEICSDADHKLTELEECKTEEVPYIPYKLATCYIIKIVKDMQEMKSKHLKIIRQLENTKKENQSKEQSITTIKKLYGDKIRSLKSQLEAYHELMNKNSTHWQNTVKSLRERNRQLSQDKEDLIHQMKQQTEKWEEQQVSILENLSKKINHLYTQHTLTLRGLHTISLYVERVRDLMNFQIKILQQKSEKTEGEKADVPVILKLKAEQAADEEKPECLMETEPLWQAHIMLQKIQESLQKQGREVSETLESERRYYKAMKPQIKMLIFLKNLAKKVHTIYCDVPEAQQYISQLIRKNENERADWKEAFNNAQADILSYEVFYGNELMDEKRTELSMKLFRNLGKAKSEFEYIETEKIVFDCIQTGKIPNWIKRDCLYVDLAEDHKNICSEETSHHAEELMRKFEMEIKVANKTKEQ</sequence>